<dbReference type="AlphaFoldDB" id="A0A1H8DJB2"/>
<name>A0A1H8DJB2_9RHOB</name>
<keyword evidence="3" id="KW-1185">Reference proteome</keyword>
<dbReference type="Proteomes" id="UP000199372">
    <property type="component" value="Unassembled WGS sequence"/>
</dbReference>
<evidence type="ECO:0000313" key="3">
    <source>
        <dbReference type="Proteomes" id="UP000199372"/>
    </source>
</evidence>
<organism evidence="2 3">
    <name type="scientific">Palleronia pelagia</name>
    <dbReference type="NCBI Taxonomy" id="387096"/>
    <lineage>
        <taxon>Bacteria</taxon>
        <taxon>Pseudomonadati</taxon>
        <taxon>Pseudomonadota</taxon>
        <taxon>Alphaproteobacteria</taxon>
        <taxon>Rhodobacterales</taxon>
        <taxon>Roseobacteraceae</taxon>
        <taxon>Palleronia</taxon>
    </lineage>
</organism>
<accession>A0A1H8DJB2</accession>
<keyword evidence="1" id="KW-0812">Transmembrane</keyword>
<evidence type="ECO:0000256" key="1">
    <source>
        <dbReference type="SAM" id="Phobius"/>
    </source>
</evidence>
<protein>
    <submittedName>
        <fullName evidence="2">Uncharacterized protein</fullName>
    </submittedName>
</protein>
<gene>
    <name evidence="2" type="ORF">SAMN04488011_102360</name>
</gene>
<dbReference type="EMBL" id="FOCM01000002">
    <property type="protein sequence ID" value="SEN07265.1"/>
    <property type="molecule type" value="Genomic_DNA"/>
</dbReference>
<feature type="transmembrane region" description="Helical" evidence="1">
    <location>
        <begin position="61"/>
        <end position="81"/>
    </location>
</feature>
<dbReference type="RefSeq" id="WP_091844676.1">
    <property type="nucleotide sequence ID" value="NZ_FOCM01000002.1"/>
</dbReference>
<evidence type="ECO:0000313" key="2">
    <source>
        <dbReference type="EMBL" id="SEN07265.1"/>
    </source>
</evidence>
<keyword evidence="1" id="KW-1133">Transmembrane helix</keyword>
<proteinExistence type="predicted"/>
<sequence length="96" mass="10226">MAGICKWLLGLFGALYCMALALFLIGTFGLLGQARDPLAGVFLMPLGLPWIWFTGGAPEGARSWLAVLAPALNLVILYVLCRSFGGAGRIGNTKER</sequence>
<dbReference type="OrthoDB" id="7510603at2"/>
<feature type="transmembrane region" description="Helical" evidence="1">
    <location>
        <begin position="38"/>
        <end position="55"/>
    </location>
</feature>
<feature type="transmembrane region" description="Helical" evidence="1">
    <location>
        <begin position="6"/>
        <end position="31"/>
    </location>
</feature>
<reference evidence="3" key="1">
    <citation type="submission" date="2016-10" db="EMBL/GenBank/DDBJ databases">
        <authorList>
            <person name="Varghese N."/>
            <person name="Submissions S."/>
        </authorList>
    </citation>
    <scope>NUCLEOTIDE SEQUENCE [LARGE SCALE GENOMIC DNA]</scope>
    <source>
        <strain evidence="3">DSM 26893</strain>
    </source>
</reference>
<keyword evidence="1" id="KW-0472">Membrane</keyword>